<dbReference type="InterPro" id="IPR000504">
    <property type="entry name" value="RRM_dom"/>
</dbReference>
<dbReference type="SMART" id="SM00360">
    <property type="entry name" value="RRM"/>
    <property type="match status" value="1"/>
</dbReference>
<dbReference type="CDD" id="cd12253">
    <property type="entry name" value="RRM_PIN4_like"/>
    <property type="match status" value="1"/>
</dbReference>
<gene>
    <name evidence="12" type="ORF">K437DRAFT_191550</name>
</gene>
<dbReference type="HOGENOM" id="CLU_024813_0_0_1"/>
<feature type="compositionally biased region" description="Gly residues" evidence="9">
    <location>
        <begin position="369"/>
        <end position="387"/>
    </location>
</feature>
<keyword evidence="7" id="KW-0539">Nucleus</keyword>
<dbReference type="GO" id="GO:0005524">
    <property type="term" value="F:ATP binding"/>
    <property type="evidence" value="ECO:0007669"/>
    <property type="project" value="UniProtKB-KW"/>
</dbReference>
<dbReference type="SMART" id="SM00393">
    <property type="entry name" value="R3H"/>
    <property type="match status" value="1"/>
</dbReference>
<dbReference type="InterPro" id="IPR035979">
    <property type="entry name" value="RBD_domain_sf"/>
</dbReference>
<sequence>MAPNLDLGALSLQDSPQRRQGGEAGAGSYGYASGAGRAGDLSPFRSGGGGGSTHFRGGSANGTAGADAFTGANAQGSQQSASARFERFFAPNEHSNPPVPSGCGAFGSFTSGMPPAGMAGPGGQFGSDSSAAWRGLRNALPSQWGHGHADGHAAPGVLAPGFSYSAPVDDEVIPTAIVIKNIPFSIKREQLLALIEELAIPVPYAFNYHYDQGVFRGLAFANFRSAEEADGVVAALNGFDVSGRKLKVEYKKVLQAGEKERIEKEKAIKRMQSMQMEKEKEKERRMQDEVIAAAALAGGMPSLPPQHTQMSSLRGAAPAPQLDSPDSGYGEVYTTRPVPLTADSLRALPDVDDSCRRAAHSAPSDISGIGGGAGAAGAGAGAGAGGSGKKEELDLNEPGTLEIYSRVLLFKDDRMRDELSFSKNLSPLERRTVHLVAQRLGLYHYSIGEGEERCVIVSKNETNQGHRVSALLRGVRSIPLRKARLTTDFRSLQPLRSQASTIGRSHRGGEAFSQAGAFTANGMLSPGSSATTGRAAALRMKKSAPDMKRVHDFSYGSSAIPGGPGGSPGRYAGDLALHHQGLNAFKSNGNLRDGYSSTVGRRTVASAGAGAAGLQVSR</sequence>
<dbReference type="InterPro" id="IPR034069">
    <property type="entry name" value="R3H_Cip2"/>
</dbReference>
<accession>A0A066VIZ6</accession>
<dbReference type="InterPro" id="IPR012677">
    <property type="entry name" value="Nucleotide-bd_a/b_plait_sf"/>
</dbReference>
<reference evidence="12 13" key="1">
    <citation type="submission" date="2014-05" db="EMBL/GenBank/DDBJ databases">
        <title>Draft genome sequence of a rare smut relative, Tilletiaria anomala UBC 951.</title>
        <authorList>
            <consortium name="DOE Joint Genome Institute"/>
            <person name="Toome M."/>
            <person name="Kuo A."/>
            <person name="Henrissat B."/>
            <person name="Lipzen A."/>
            <person name="Tritt A."/>
            <person name="Yoshinaga Y."/>
            <person name="Zane M."/>
            <person name="Barry K."/>
            <person name="Grigoriev I.V."/>
            <person name="Spatafora J.W."/>
            <person name="Aimea M.C."/>
        </authorList>
    </citation>
    <scope>NUCLEOTIDE SEQUENCE [LARGE SCALE GENOMIC DNA]</scope>
    <source>
        <strain evidence="12 13">UBC 951</strain>
    </source>
</reference>
<dbReference type="GO" id="GO:0016787">
    <property type="term" value="F:hydrolase activity"/>
    <property type="evidence" value="ECO:0007669"/>
    <property type="project" value="UniProtKB-KW"/>
</dbReference>
<dbReference type="GO" id="GO:0003723">
    <property type="term" value="F:RNA binding"/>
    <property type="evidence" value="ECO:0007669"/>
    <property type="project" value="UniProtKB-UniRule"/>
</dbReference>
<organism evidence="12 13">
    <name type="scientific">Tilletiaria anomala (strain ATCC 24038 / CBS 436.72 / UBC 951)</name>
    <dbReference type="NCBI Taxonomy" id="1037660"/>
    <lineage>
        <taxon>Eukaryota</taxon>
        <taxon>Fungi</taxon>
        <taxon>Dikarya</taxon>
        <taxon>Basidiomycota</taxon>
        <taxon>Ustilaginomycotina</taxon>
        <taxon>Exobasidiomycetes</taxon>
        <taxon>Georgefischeriales</taxon>
        <taxon>Tilletiariaceae</taxon>
        <taxon>Tilletiaria</taxon>
    </lineage>
</organism>
<evidence type="ECO:0000256" key="6">
    <source>
        <dbReference type="ARBA" id="ARBA00022884"/>
    </source>
</evidence>
<keyword evidence="13" id="KW-1185">Reference proteome</keyword>
<dbReference type="Proteomes" id="UP000027361">
    <property type="component" value="Unassembled WGS sequence"/>
</dbReference>
<keyword evidence="3" id="KW-0378">Hydrolase</keyword>
<dbReference type="STRING" id="1037660.A0A066VIZ6"/>
<feature type="domain" description="RRM" evidence="10">
    <location>
        <begin position="175"/>
        <end position="253"/>
    </location>
</feature>
<comment type="caution">
    <text evidence="12">The sequence shown here is derived from an EMBL/GenBank/DDBJ whole genome shotgun (WGS) entry which is preliminary data.</text>
</comment>
<dbReference type="InterPro" id="IPR036867">
    <property type="entry name" value="R3H_dom_sf"/>
</dbReference>
<dbReference type="InterPro" id="IPR001374">
    <property type="entry name" value="R3H_dom"/>
</dbReference>
<feature type="domain" description="R3H" evidence="11">
    <location>
        <begin position="397"/>
        <end position="461"/>
    </location>
</feature>
<dbReference type="GO" id="GO:0003677">
    <property type="term" value="F:DNA binding"/>
    <property type="evidence" value="ECO:0007669"/>
    <property type="project" value="UniProtKB-ARBA"/>
</dbReference>
<keyword evidence="6 8" id="KW-0694">RNA-binding</keyword>
<dbReference type="SUPFAM" id="SSF82708">
    <property type="entry name" value="R3H domain"/>
    <property type="match status" value="1"/>
</dbReference>
<dbReference type="GeneID" id="25262000"/>
<comment type="subcellular location">
    <subcellularLocation>
        <location evidence="1">Nucleus</location>
    </subcellularLocation>
</comment>
<evidence type="ECO:0000256" key="2">
    <source>
        <dbReference type="ARBA" id="ARBA00022741"/>
    </source>
</evidence>
<evidence type="ECO:0000313" key="12">
    <source>
        <dbReference type="EMBL" id="KDN40268.1"/>
    </source>
</evidence>
<dbReference type="Pfam" id="PF01424">
    <property type="entry name" value="R3H"/>
    <property type="match status" value="1"/>
</dbReference>
<evidence type="ECO:0000256" key="9">
    <source>
        <dbReference type="SAM" id="MobiDB-lite"/>
    </source>
</evidence>
<dbReference type="Gene3D" id="3.30.1370.50">
    <property type="entry name" value="R3H-like domain"/>
    <property type="match status" value="1"/>
</dbReference>
<protein>
    <recommendedName>
        <fullName evidence="14">RRM domain-containing protein</fullName>
    </recommendedName>
</protein>
<feature type="region of interest" description="Disordered" evidence="9">
    <location>
        <begin position="369"/>
        <end position="393"/>
    </location>
</feature>
<dbReference type="OMA" id="KAIKRMQ"/>
<feature type="region of interest" description="Disordered" evidence="9">
    <location>
        <begin position="304"/>
        <end position="326"/>
    </location>
</feature>
<feature type="compositionally biased region" description="Low complexity" evidence="9">
    <location>
        <begin position="29"/>
        <end position="45"/>
    </location>
</feature>
<dbReference type="PROSITE" id="PS50102">
    <property type="entry name" value="RRM"/>
    <property type="match status" value="1"/>
</dbReference>
<name>A0A066VIZ6_TILAU</name>
<dbReference type="InParanoid" id="A0A066VIZ6"/>
<proteinExistence type="predicted"/>
<evidence type="ECO:0000256" key="5">
    <source>
        <dbReference type="ARBA" id="ARBA00022840"/>
    </source>
</evidence>
<dbReference type="PROSITE" id="PS51061">
    <property type="entry name" value="R3H"/>
    <property type="match status" value="1"/>
</dbReference>
<dbReference type="FunFam" id="3.30.1370.50:FF:000002">
    <property type="entry name" value="Immunoglobulin mu DNA-binding protein 2"/>
    <property type="match status" value="1"/>
</dbReference>
<evidence type="ECO:0000313" key="13">
    <source>
        <dbReference type="Proteomes" id="UP000027361"/>
    </source>
</evidence>
<keyword evidence="5" id="KW-0067">ATP-binding</keyword>
<keyword evidence="2" id="KW-0547">Nucleotide-binding</keyword>
<dbReference type="EMBL" id="JMSN01000093">
    <property type="protein sequence ID" value="KDN40268.1"/>
    <property type="molecule type" value="Genomic_DNA"/>
</dbReference>
<dbReference type="GO" id="GO:0005634">
    <property type="term" value="C:nucleus"/>
    <property type="evidence" value="ECO:0007669"/>
    <property type="project" value="UniProtKB-SubCell"/>
</dbReference>
<feature type="region of interest" description="Disordered" evidence="9">
    <location>
        <begin position="1"/>
        <end position="81"/>
    </location>
</feature>
<dbReference type="InterPro" id="IPR034186">
    <property type="entry name" value="PIN4-like_RRM"/>
</dbReference>
<dbReference type="CDD" id="cd02639">
    <property type="entry name" value="R3H_RRM"/>
    <property type="match status" value="1"/>
</dbReference>
<evidence type="ECO:0000256" key="4">
    <source>
        <dbReference type="ARBA" id="ARBA00022806"/>
    </source>
</evidence>
<evidence type="ECO:0000256" key="8">
    <source>
        <dbReference type="PROSITE-ProRule" id="PRU00176"/>
    </source>
</evidence>
<dbReference type="GO" id="GO:0004386">
    <property type="term" value="F:helicase activity"/>
    <property type="evidence" value="ECO:0007669"/>
    <property type="project" value="UniProtKB-KW"/>
</dbReference>
<dbReference type="AlphaFoldDB" id="A0A066VIZ6"/>
<keyword evidence="4" id="KW-0347">Helicase</keyword>
<dbReference type="RefSeq" id="XP_013241340.1">
    <property type="nucleotide sequence ID" value="XM_013385886.1"/>
</dbReference>
<evidence type="ECO:0000259" key="10">
    <source>
        <dbReference type="PROSITE" id="PS50102"/>
    </source>
</evidence>
<evidence type="ECO:0008006" key="14">
    <source>
        <dbReference type="Google" id="ProtNLM"/>
    </source>
</evidence>
<dbReference type="Gene3D" id="3.30.70.330">
    <property type="match status" value="1"/>
</dbReference>
<evidence type="ECO:0000259" key="11">
    <source>
        <dbReference type="PROSITE" id="PS51061"/>
    </source>
</evidence>
<evidence type="ECO:0000256" key="7">
    <source>
        <dbReference type="ARBA" id="ARBA00023242"/>
    </source>
</evidence>
<dbReference type="Pfam" id="PF00076">
    <property type="entry name" value="RRM_1"/>
    <property type="match status" value="1"/>
</dbReference>
<dbReference type="OrthoDB" id="434258at2759"/>
<dbReference type="SUPFAM" id="SSF54928">
    <property type="entry name" value="RNA-binding domain, RBD"/>
    <property type="match status" value="1"/>
</dbReference>
<evidence type="ECO:0000256" key="1">
    <source>
        <dbReference type="ARBA" id="ARBA00004123"/>
    </source>
</evidence>
<evidence type="ECO:0000256" key="3">
    <source>
        <dbReference type="ARBA" id="ARBA00022801"/>
    </source>
</evidence>